<organism evidence="1 2">
    <name type="scientific">Batillaria attramentaria</name>
    <dbReference type="NCBI Taxonomy" id="370345"/>
    <lineage>
        <taxon>Eukaryota</taxon>
        <taxon>Metazoa</taxon>
        <taxon>Spiralia</taxon>
        <taxon>Lophotrochozoa</taxon>
        <taxon>Mollusca</taxon>
        <taxon>Gastropoda</taxon>
        <taxon>Caenogastropoda</taxon>
        <taxon>Sorbeoconcha</taxon>
        <taxon>Cerithioidea</taxon>
        <taxon>Batillariidae</taxon>
        <taxon>Batillaria</taxon>
    </lineage>
</organism>
<gene>
    <name evidence="1" type="ORF">BaRGS_00037926</name>
</gene>
<keyword evidence="2" id="KW-1185">Reference proteome</keyword>
<comment type="caution">
    <text evidence="1">The sequence shown here is derived from an EMBL/GenBank/DDBJ whole genome shotgun (WGS) entry which is preliminary data.</text>
</comment>
<dbReference type="EMBL" id="JACVVK020000588">
    <property type="protein sequence ID" value="KAK7464534.1"/>
    <property type="molecule type" value="Genomic_DNA"/>
</dbReference>
<dbReference type="AlphaFoldDB" id="A0ABD0J7D8"/>
<protein>
    <submittedName>
        <fullName evidence="1">Uncharacterized protein</fullName>
    </submittedName>
</protein>
<reference evidence="1 2" key="1">
    <citation type="journal article" date="2023" name="Sci. Data">
        <title>Genome assembly of the Korean intertidal mud-creeper Batillaria attramentaria.</title>
        <authorList>
            <person name="Patra A.K."/>
            <person name="Ho P.T."/>
            <person name="Jun S."/>
            <person name="Lee S.J."/>
            <person name="Kim Y."/>
            <person name="Won Y.J."/>
        </authorList>
    </citation>
    <scope>NUCLEOTIDE SEQUENCE [LARGE SCALE GENOMIC DNA]</scope>
    <source>
        <strain evidence="1">Wonlab-2016</strain>
    </source>
</reference>
<dbReference type="Proteomes" id="UP001519460">
    <property type="component" value="Unassembled WGS sequence"/>
</dbReference>
<evidence type="ECO:0000313" key="2">
    <source>
        <dbReference type="Proteomes" id="UP001519460"/>
    </source>
</evidence>
<name>A0ABD0J7D8_9CAEN</name>
<evidence type="ECO:0000313" key="1">
    <source>
        <dbReference type="EMBL" id="KAK7464534.1"/>
    </source>
</evidence>
<accession>A0ABD0J7D8</accession>
<proteinExistence type="predicted"/>
<sequence>MKTRGIALTFTLREFHRTRYQEEGVIGGGGEGVTGPHTVLHWPGGGNSSSCSSRTSLELCAVYIAGGAPVRLRRCQTRCCKIDVRCRSQFTLGCRCCEQQRAWWMTFLLRQFDFVLRHCMHVVLQF</sequence>